<organism evidence="8 9">
    <name type="scientific">Diaporthe vaccinii</name>
    <dbReference type="NCBI Taxonomy" id="105482"/>
    <lineage>
        <taxon>Eukaryota</taxon>
        <taxon>Fungi</taxon>
        <taxon>Dikarya</taxon>
        <taxon>Ascomycota</taxon>
        <taxon>Pezizomycotina</taxon>
        <taxon>Sordariomycetes</taxon>
        <taxon>Sordariomycetidae</taxon>
        <taxon>Diaporthales</taxon>
        <taxon>Diaporthaceae</taxon>
        <taxon>Diaporthe</taxon>
        <taxon>Diaporthe eres species complex</taxon>
    </lineage>
</organism>
<feature type="compositionally biased region" description="Polar residues" evidence="5">
    <location>
        <begin position="266"/>
        <end position="282"/>
    </location>
</feature>
<feature type="chain" id="PRO_5045163340" description="Mid2 domain-containing protein" evidence="7">
    <location>
        <begin position="22"/>
        <end position="306"/>
    </location>
</feature>
<evidence type="ECO:0000256" key="1">
    <source>
        <dbReference type="ARBA" id="ARBA00004167"/>
    </source>
</evidence>
<proteinExistence type="predicted"/>
<evidence type="ECO:0000256" key="7">
    <source>
        <dbReference type="SAM" id="SignalP"/>
    </source>
</evidence>
<dbReference type="Proteomes" id="UP001600888">
    <property type="component" value="Unassembled WGS sequence"/>
</dbReference>
<feature type="compositionally biased region" description="Low complexity" evidence="5">
    <location>
        <begin position="141"/>
        <end position="165"/>
    </location>
</feature>
<evidence type="ECO:0000256" key="4">
    <source>
        <dbReference type="ARBA" id="ARBA00023136"/>
    </source>
</evidence>
<evidence type="ECO:0000256" key="6">
    <source>
        <dbReference type="SAM" id="Phobius"/>
    </source>
</evidence>
<sequence length="306" mass="32147">MRFCACKSLLALWAVLPATISFEFVNPASHGSQSSFSQGSVYTEHSVLQIRWTSPYSDQDATVGLFQVNTSSTLASSTSPQTIGNIEYLAEGQAYDRTSRQWIVVTNKDLRVSNVFVMMLFVTQATSASDMTVYFNITSPDSDTASTDDSSTSTSASSASSSATTRAQLSPTLPVSNPSASTTASDAASQSSSDMNSSAKIGLGVGIPAAAIVGVLATWLVFRRRRASTAQGCEEQPQEEKVVPMGVDGPTGATSRPASKAMSHGPASSTHGSVALPSTRTGPTVYEASNEPANVSELYAPTYYRS</sequence>
<reference evidence="8 9" key="1">
    <citation type="submission" date="2024-03" db="EMBL/GenBank/DDBJ databases">
        <title>A high-quality draft genome sequence of Diaporthe vaccinii, a causative agent of upright dieback and viscid rot disease in cranberry plants.</title>
        <authorList>
            <person name="Sarrasin M."/>
            <person name="Lang B.F."/>
            <person name="Burger G."/>
        </authorList>
    </citation>
    <scope>NUCLEOTIDE SEQUENCE [LARGE SCALE GENOMIC DNA]</scope>
    <source>
        <strain evidence="8 9">IS7</strain>
    </source>
</reference>
<dbReference type="EMBL" id="JBAWTH010000015">
    <property type="protein sequence ID" value="KAL2288653.1"/>
    <property type="molecule type" value="Genomic_DNA"/>
</dbReference>
<dbReference type="PANTHER" id="PTHR15549">
    <property type="entry name" value="PAIRED IMMUNOGLOBULIN-LIKE TYPE 2 RECEPTOR"/>
    <property type="match status" value="1"/>
</dbReference>
<keyword evidence="2 6" id="KW-0812">Transmembrane</keyword>
<name>A0ABR4F1T5_9PEZI</name>
<feature type="compositionally biased region" description="Low complexity" evidence="5">
    <location>
        <begin position="176"/>
        <end position="197"/>
    </location>
</feature>
<accession>A0ABR4F1T5</accession>
<feature type="region of interest" description="Disordered" evidence="5">
    <location>
        <begin position="229"/>
        <end position="289"/>
    </location>
</feature>
<evidence type="ECO:0000256" key="3">
    <source>
        <dbReference type="ARBA" id="ARBA00022989"/>
    </source>
</evidence>
<dbReference type="PANTHER" id="PTHR15549:SF30">
    <property type="entry name" value="MID2 DOMAIN-CONTAINING PROTEIN"/>
    <property type="match status" value="1"/>
</dbReference>
<evidence type="ECO:0000256" key="5">
    <source>
        <dbReference type="SAM" id="MobiDB-lite"/>
    </source>
</evidence>
<evidence type="ECO:0000313" key="8">
    <source>
        <dbReference type="EMBL" id="KAL2288653.1"/>
    </source>
</evidence>
<evidence type="ECO:0008006" key="10">
    <source>
        <dbReference type="Google" id="ProtNLM"/>
    </source>
</evidence>
<protein>
    <recommendedName>
        <fullName evidence="10">Mid2 domain-containing protein</fullName>
    </recommendedName>
</protein>
<evidence type="ECO:0000313" key="9">
    <source>
        <dbReference type="Proteomes" id="UP001600888"/>
    </source>
</evidence>
<keyword evidence="3 6" id="KW-1133">Transmembrane helix</keyword>
<feature type="transmembrane region" description="Helical" evidence="6">
    <location>
        <begin position="201"/>
        <end position="222"/>
    </location>
</feature>
<keyword evidence="7" id="KW-0732">Signal</keyword>
<gene>
    <name evidence="8" type="ORF">FJTKL_03346</name>
</gene>
<comment type="subcellular location">
    <subcellularLocation>
        <location evidence="1">Membrane</location>
        <topology evidence="1">Single-pass membrane protein</topology>
    </subcellularLocation>
</comment>
<keyword evidence="4 6" id="KW-0472">Membrane</keyword>
<feature type="region of interest" description="Disordered" evidence="5">
    <location>
        <begin position="141"/>
        <end position="197"/>
    </location>
</feature>
<dbReference type="InterPro" id="IPR051694">
    <property type="entry name" value="Immunoregulatory_rcpt-like"/>
</dbReference>
<comment type="caution">
    <text evidence="8">The sequence shown here is derived from an EMBL/GenBank/DDBJ whole genome shotgun (WGS) entry which is preliminary data.</text>
</comment>
<evidence type="ECO:0000256" key="2">
    <source>
        <dbReference type="ARBA" id="ARBA00022692"/>
    </source>
</evidence>
<feature type="compositionally biased region" description="Polar residues" evidence="5">
    <location>
        <begin position="166"/>
        <end position="175"/>
    </location>
</feature>
<keyword evidence="9" id="KW-1185">Reference proteome</keyword>
<feature type="signal peptide" evidence="7">
    <location>
        <begin position="1"/>
        <end position="21"/>
    </location>
</feature>